<evidence type="ECO:0000313" key="9">
    <source>
        <dbReference type="Proteomes" id="UP001295794"/>
    </source>
</evidence>
<evidence type="ECO:0008006" key="10">
    <source>
        <dbReference type="Google" id="ProtNLM"/>
    </source>
</evidence>
<dbReference type="InterPro" id="IPR027417">
    <property type="entry name" value="P-loop_NTPase"/>
</dbReference>
<organism evidence="8 9">
    <name type="scientific">Mycena citricolor</name>
    <dbReference type="NCBI Taxonomy" id="2018698"/>
    <lineage>
        <taxon>Eukaryota</taxon>
        <taxon>Fungi</taxon>
        <taxon>Dikarya</taxon>
        <taxon>Basidiomycota</taxon>
        <taxon>Agaricomycotina</taxon>
        <taxon>Agaricomycetes</taxon>
        <taxon>Agaricomycetidae</taxon>
        <taxon>Agaricales</taxon>
        <taxon>Marasmiineae</taxon>
        <taxon>Mycenaceae</taxon>
        <taxon>Mycena</taxon>
    </lineage>
</organism>
<dbReference type="SMART" id="SM00487">
    <property type="entry name" value="DEXDc"/>
    <property type="match status" value="1"/>
</dbReference>
<dbReference type="SMART" id="SM00490">
    <property type="entry name" value="HELICc"/>
    <property type="match status" value="1"/>
</dbReference>
<dbReference type="FunFam" id="3.40.50.300:FF:001039">
    <property type="entry name" value="ATP-dependent RNA helicase DDX60"/>
    <property type="match status" value="1"/>
</dbReference>
<reference evidence="8" key="1">
    <citation type="submission" date="2023-11" db="EMBL/GenBank/DDBJ databases">
        <authorList>
            <person name="De Vega J J."/>
            <person name="De Vega J J."/>
        </authorList>
    </citation>
    <scope>NUCLEOTIDE SEQUENCE</scope>
</reference>
<accession>A0AAD2H0X5</accession>
<dbReference type="InterPro" id="IPR014001">
    <property type="entry name" value="Helicase_ATP-bd"/>
</dbReference>
<dbReference type="GO" id="GO:0003676">
    <property type="term" value="F:nucleic acid binding"/>
    <property type="evidence" value="ECO:0007669"/>
    <property type="project" value="InterPro"/>
</dbReference>
<evidence type="ECO:0000256" key="1">
    <source>
        <dbReference type="ARBA" id="ARBA00022741"/>
    </source>
</evidence>
<keyword evidence="9" id="KW-1185">Reference proteome</keyword>
<name>A0AAD2H0X5_9AGAR</name>
<protein>
    <recommendedName>
        <fullName evidence="10">P-loop containing nucleoside triphosphate hydrolase protein</fullName>
    </recommendedName>
</protein>
<dbReference type="Pfam" id="PF23002">
    <property type="entry name" value="PIN-like_DDX60"/>
    <property type="match status" value="1"/>
</dbReference>
<feature type="domain" description="Helicase C-terminal" evidence="7">
    <location>
        <begin position="1142"/>
        <end position="1333"/>
    </location>
</feature>
<dbReference type="GO" id="GO:0016787">
    <property type="term" value="F:hydrolase activity"/>
    <property type="evidence" value="ECO:0007669"/>
    <property type="project" value="UniProtKB-KW"/>
</dbReference>
<dbReference type="Pfam" id="PF00271">
    <property type="entry name" value="Helicase_C"/>
    <property type="match status" value="1"/>
</dbReference>
<keyword evidence="4" id="KW-0067">ATP-binding</keyword>
<dbReference type="PANTHER" id="PTHR44533:SF4">
    <property type="entry name" value="DEAD_H RNA HELICASE, PUTATIVE-RELATED"/>
    <property type="match status" value="1"/>
</dbReference>
<dbReference type="GO" id="GO:0005737">
    <property type="term" value="C:cytoplasm"/>
    <property type="evidence" value="ECO:0007669"/>
    <property type="project" value="TreeGrafter"/>
</dbReference>
<dbReference type="SUPFAM" id="SSF52540">
    <property type="entry name" value="P-loop containing nucleoside triphosphate hydrolases"/>
    <property type="match status" value="1"/>
</dbReference>
<evidence type="ECO:0000259" key="7">
    <source>
        <dbReference type="PROSITE" id="PS51194"/>
    </source>
</evidence>
<feature type="region of interest" description="Disordered" evidence="5">
    <location>
        <begin position="1115"/>
        <end position="1161"/>
    </location>
</feature>
<dbReference type="Gene3D" id="3.40.50.300">
    <property type="entry name" value="P-loop containing nucleotide triphosphate hydrolases"/>
    <property type="match status" value="2"/>
</dbReference>
<dbReference type="InterPro" id="IPR011545">
    <property type="entry name" value="DEAD/DEAH_box_helicase_dom"/>
</dbReference>
<evidence type="ECO:0000259" key="6">
    <source>
        <dbReference type="PROSITE" id="PS51192"/>
    </source>
</evidence>
<dbReference type="InterPro" id="IPR001650">
    <property type="entry name" value="Helicase_C-like"/>
</dbReference>
<feature type="compositionally biased region" description="Polar residues" evidence="5">
    <location>
        <begin position="1147"/>
        <end position="1161"/>
    </location>
</feature>
<comment type="caution">
    <text evidence="8">The sequence shown here is derived from an EMBL/GenBank/DDBJ whole genome shotgun (WGS) entry which is preliminary data.</text>
</comment>
<dbReference type="GO" id="GO:0005524">
    <property type="term" value="F:ATP binding"/>
    <property type="evidence" value="ECO:0007669"/>
    <property type="project" value="UniProtKB-KW"/>
</dbReference>
<dbReference type="PROSITE" id="PS51194">
    <property type="entry name" value="HELICASE_CTER"/>
    <property type="match status" value="1"/>
</dbReference>
<dbReference type="Proteomes" id="UP001295794">
    <property type="component" value="Unassembled WGS sequence"/>
</dbReference>
<dbReference type="Pfam" id="PF00270">
    <property type="entry name" value="DEAD"/>
    <property type="match status" value="1"/>
</dbReference>
<dbReference type="GO" id="GO:0004386">
    <property type="term" value="F:helicase activity"/>
    <property type="evidence" value="ECO:0007669"/>
    <property type="project" value="UniProtKB-KW"/>
</dbReference>
<dbReference type="InterPro" id="IPR055124">
    <property type="entry name" value="PIN-like_DDX60"/>
</dbReference>
<dbReference type="Pfam" id="PF26076">
    <property type="entry name" value="WHD_DDX60"/>
    <property type="match status" value="1"/>
</dbReference>
<evidence type="ECO:0000256" key="5">
    <source>
        <dbReference type="SAM" id="MobiDB-lite"/>
    </source>
</evidence>
<evidence type="ECO:0000256" key="2">
    <source>
        <dbReference type="ARBA" id="ARBA00022801"/>
    </source>
</evidence>
<proteinExistence type="predicted"/>
<gene>
    <name evidence="8" type="ORF">MYCIT1_LOCUS7546</name>
</gene>
<keyword evidence="2" id="KW-0378">Hydrolase</keyword>
<feature type="domain" description="Helicase ATP-binding" evidence="6">
    <location>
        <begin position="724"/>
        <end position="892"/>
    </location>
</feature>
<dbReference type="EMBL" id="CAVNYO010000105">
    <property type="protein sequence ID" value="CAK5266058.1"/>
    <property type="molecule type" value="Genomic_DNA"/>
</dbReference>
<evidence type="ECO:0000256" key="4">
    <source>
        <dbReference type="ARBA" id="ARBA00022840"/>
    </source>
</evidence>
<evidence type="ECO:0000313" key="8">
    <source>
        <dbReference type="EMBL" id="CAK5266058.1"/>
    </source>
</evidence>
<sequence length="1688" mass="189274">MDKTRLSAALDAIDQNWFVNTTRRARWMDLLGDYAGTELFVISGESLLKTVLDDALLALGHAGDLSFQILHAYYLLENALLEFTSRNANFEIVFWQSERHSTIHTGASALVITSRALARALLFQHLQKLDVVVRLFSDTRDPSWLQYEEERRPMFVMLHDGGVGDGKDVDRRTLLQRMTMLDLVDRGLSIAFLNGVEFRDSKVLTFVYHGDHRSSDHQGFADALCIAKGARKELDEALRDQFESSLALNALNPPMSVPLHAQTVFLARIRNKLEDSDLVRELLFVFLTHVVLLPSLPLSDRAQPIHHLHSHVQTYLLDTFLPAVFSVLAVAPLEVDGRVFAALLAYIVSNPTKCISEIVPGIEKFAAQWSLSMPVFRVLQRYATSICDEKLDVPHPVYEVLPFHHPALDTLPLVDDPGSMDTRDAPSSVYSDAKHWHNDQSILPRYLGGQDRPVLSAWEKQRRNRGNQLFMVTLQRTAETLTGALGTGLRKISIAPVKDLPQVRHAQPIIVTQKAKQQKKSKKELLREEIQQKKLETRNDSSGLWWKERLVELKELSLNEQAAKFALLLRNPRSAEPMLGLEMHLFMLDLTIRRWKESPSSHDDFALNMLKCIKNMLDLGLLNPTATGILEEVFEGLGFKDYAPAMLSTSLDDRLLADKPISFDFVRLFSRRHDCQPKLPSMAIRENPIIWQLRVFGDYMDRSMDSSVDARVSFWPDAWQKRVLDCIDEGHSILVIAPTSAGKTFISYYAMEKVLRGSNDGILVYVAPTKALVSQVAAEVYARYEKSVDGMNLWAIHTRDYRINDPLRCQILVTVPEILATLLLSPPLARVWIPRMKSIILDEIHSIGQQEGGTVWEQIILMAPCPIIGLSATVGSPEGFSQWLASVQTQHGFRYSEIIHPHRYSHLRKFFYDLQGQTVAFNGLDVHTDTGRARFLHPISLIPYGTWKITEDLALEARDTLSLYRELERSEIPGHEELHPVVFFKGASRLLVQRDIIRYEQALKRKLEECVLPDRDRTLAITCGLMDEHVRLQLQSAPSKEAYQRNVMTLLSDLHVRGELPVILFSFDRTECERIARSILETLERAESLWRATSPVWAQDVKRFESWKTGEAARRRKADAAAARKSKVKSRRPDQGNSGGDERDQGPSYNPGSTFDPNEPSRQFTFADVTRYSRQDLAEDIERLTWRASVPGWASAALKRGVGVHHAGMNKKYRSVIESLFRRGYIRVMIATGTLALGINAPAKTTVFCGDSPYLTALMVNSPLDNAISNSISLQYRQCAGRAGRRGFDLRGNVVFYGLPLDRVQRMVLSKIPPLGSNFPLTSTLCLRLLSMLSGSKNADSAVAAVDSILKLPRISFVSDIGRDQVLHHMRFSIEYLRRMGLVDCRGQPSQLFSLTAHLYYHEPSNFALVALLNSGVLEGVCAQHSLESAKHDLVLVLAHLFGRRYLSRSSLPAIEKLVKKYPSQVVLPPLPHAVRTVLVQHDLLIRDIFRGYAAACASQLGPRDSVLPFSNTAFAGHGGECTPFQAYLRKTAITVSARSLFVATSGHTDSSFSDTAELTRSARHGLHLNNNAVPSMGHLAADGEHALNAYLLDFYVHGQKRALVDGNGIREGDLWQLLQDFSLTLATIRASLSGTDDEVFGVDAAEVEDGEGEGEGVGSVGEKSNSVLAVVSAVKEEFDEKFKNIWA</sequence>
<dbReference type="PANTHER" id="PTHR44533">
    <property type="entry name" value="DEAD/H RNA HELICASE, PUTATIVE-RELATED"/>
    <property type="match status" value="1"/>
</dbReference>
<keyword evidence="3" id="KW-0347">Helicase</keyword>
<dbReference type="InterPro" id="IPR059032">
    <property type="entry name" value="WHD_DDX60"/>
</dbReference>
<keyword evidence="1" id="KW-0547">Nucleotide-binding</keyword>
<dbReference type="PROSITE" id="PS51192">
    <property type="entry name" value="HELICASE_ATP_BIND_1"/>
    <property type="match status" value="1"/>
</dbReference>
<dbReference type="InterPro" id="IPR052431">
    <property type="entry name" value="SKI2_subfamily_helicases"/>
</dbReference>
<evidence type="ECO:0000256" key="3">
    <source>
        <dbReference type="ARBA" id="ARBA00022806"/>
    </source>
</evidence>